<organism evidence="1 2">
    <name type="scientific">Paenibacillus thermoaerophilus</name>
    <dbReference type="NCBI Taxonomy" id="1215385"/>
    <lineage>
        <taxon>Bacteria</taxon>
        <taxon>Bacillati</taxon>
        <taxon>Bacillota</taxon>
        <taxon>Bacilli</taxon>
        <taxon>Bacillales</taxon>
        <taxon>Paenibacillaceae</taxon>
        <taxon>Paenibacillus</taxon>
    </lineage>
</organism>
<dbReference type="EMBL" id="JBHTGQ010000002">
    <property type="protein sequence ID" value="MFC7748610.1"/>
    <property type="molecule type" value="Genomic_DNA"/>
</dbReference>
<dbReference type="RefSeq" id="WP_138787663.1">
    <property type="nucleotide sequence ID" value="NZ_JBHTGQ010000002.1"/>
</dbReference>
<evidence type="ECO:0000313" key="2">
    <source>
        <dbReference type="Proteomes" id="UP001596528"/>
    </source>
</evidence>
<comment type="caution">
    <text evidence="1">The sequence shown here is derived from an EMBL/GenBank/DDBJ whole genome shotgun (WGS) entry which is preliminary data.</text>
</comment>
<gene>
    <name evidence="1" type="primary">yqfC</name>
    <name evidence="1" type="ORF">ACFQWB_01445</name>
</gene>
<name>A0ABW2V1C8_9BACL</name>
<protein>
    <submittedName>
        <fullName evidence="1">Sporulation protein YqfC</fullName>
    </submittedName>
</protein>
<sequence>MPRWVQKLNKLAADWLDLPPDVTLELPRITMIGNRQMYIENHRGVEFFSAELLRLALANGALEIRGRKLVIRAIMPEEVLVEGIVDELKLVGMPTG</sequence>
<dbReference type="NCBIfam" id="TIGR02856">
    <property type="entry name" value="spore_yqfC"/>
    <property type="match status" value="1"/>
</dbReference>
<accession>A0ABW2V1C8</accession>
<evidence type="ECO:0000313" key="1">
    <source>
        <dbReference type="EMBL" id="MFC7748610.1"/>
    </source>
</evidence>
<dbReference type="Proteomes" id="UP001596528">
    <property type="component" value="Unassembled WGS sequence"/>
</dbReference>
<keyword evidence="2" id="KW-1185">Reference proteome</keyword>
<proteinExistence type="predicted"/>
<reference evidence="2" key="1">
    <citation type="journal article" date="2019" name="Int. J. Syst. Evol. Microbiol.">
        <title>The Global Catalogue of Microorganisms (GCM) 10K type strain sequencing project: providing services to taxonomists for standard genome sequencing and annotation.</title>
        <authorList>
            <consortium name="The Broad Institute Genomics Platform"/>
            <consortium name="The Broad Institute Genome Sequencing Center for Infectious Disease"/>
            <person name="Wu L."/>
            <person name="Ma J."/>
        </authorList>
    </citation>
    <scope>NUCLEOTIDE SEQUENCE [LARGE SCALE GENOMIC DNA]</scope>
    <source>
        <strain evidence="2">JCM 18657</strain>
    </source>
</reference>
<dbReference type="Pfam" id="PF07873">
    <property type="entry name" value="YabP"/>
    <property type="match status" value="1"/>
</dbReference>
<dbReference type="InterPro" id="IPR022476">
    <property type="entry name" value="Spore_YabP/YqfC"/>
</dbReference>
<dbReference type="InterPro" id="IPR022477">
    <property type="entry name" value="Spore_YqfC"/>
</dbReference>